<evidence type="ECO:0000313" key="2">
    <source>
        <dbReference type="Proteomes" id="UP000530412"/>
    </source>
</evidence>
<dbReference type="EMBL" id="JACJIE010000017">
    <property type="protein sequence ID" value="MBA8947037.1"/>
    <property type="molecule type" value="Genomic_DNA"/>
</dbReference>
<organism evidence="1 2">
    <name type="scientific">Streptomyces calvus</name>
    <dbReference type="NCBI Taxonomy" id="67282"/>
    <lineage>
        <taxon>Bacteria</taxon>
        <taxon>Bacillati</taxon>
        <taxon>Actinomycetota</taxon>
        <taxon>Actinomycetes</taxon>
        <taxon>Kitasatosporales</taxon>
        <taxon>Streptomycetaceae</taxon>
        <taxon>Streptomyces</taxon>
    </lineage>
</organism>
<name>A0AA40SIB3_9ACTN</name>
<dbReference type="RefSeq" id="WP_142193167.1">
    <property type="nucleotide sequence ID" value="NZ_BMSU01000018.1"/>
</dbReference>
<comment type="caution">
    <text evidence="1">The sequence shown here is derived from an EMBL/GenBank/DDBJ whole genome shotgun (WGS) entry which is preliminary data.</text>
</comment>
<reference evidence="1 2" key="1">
    <citation type="submission" date="2020-08" db="EMBL/GenBank/DDBJ databases">
        <title>Genomic Encyclopedia of Type Strains, Phase III (KMG-III): the genomes of soil and plant-associated and newly described type strains.</title>
        <authorList>
            <person name="Whitman W."/>
        </authorList>
    </citation>
    <scope>NUCLEOTIDE SEQUENCE [LARGE SCALE GENOMIC DNA]</scope>
    <source>
        <strain evidence="1 2">CECT 3271</strain>
    </source>
</reference>
<accession>A0AA40SIB3</accession>
<sequence>MSDNRHLDPENFAEALSLGVPFEHPIAGHPRLSIFINPSRREIGLRAPRASREGKIETGLTHVRCRSVLLAGRQHIEIVVDEPDKFAEGYAILCLVADRIQLAGRSVSAAVTETIRSLGKLLRGPGALSPEREVGLFGELVTLRCLIGYLGSEDAVGGWLGPVAEEHDFSLREIDLEVKSTLSENREHWISSLTQLVPTVDKPLWLVSHQFTGAGPGEGKTLAELVAEVRAALGGAVLADFDRRLTAAGWREAPAKVSGRRFRSRTPPVLYLVDETFPRLTPASLASSGVHMSSITEVRYRLDLSAVPHSHHTPSYLRSALASGGTV</sequence>
<dbReference type="Proteomes" id="UP000530412">
    <property type="component" value="Unassembled WGS sequence"/>
</dbReference>
<evidence type="ECO:0008006" key="3">
    <source>
        <dbReference type="Google" id="ProtNLM"/>
    </source>
</evidence>
<protein>
    <recommendedName>
        <fullName evidence="3">PD-(D/E)XK motif protein</fullName>
    </recommendedName>
</protein>
<dbReference type="AlphaFoldDB" id="A0AA40SIB3"/>
<dbReference type="Pfam" id="PF14390">
    <property type="entry name" value="DUF4420"/>
    <property type="match status" value="1"/>
</dbReference>
<dbReference type="InterPro" id="IPR025534">
    <property type="entry name" value="DUF4420"/>
</dbReference>
<evidence type="ECO:0000313" key="1">
    <source>
        <dbReference type="EMBL" id="MBA8947037.1"/>
    </source>
</evidence>
<proteinExistence type="predicted"/>
<gene>
    <name evidence="1" type="ORF">FHS33_005494</name>
</gene>